<comment type="caution">
    <text evidence="1">The sequence shown here is derived from an EMBL/GenBank/DDBJ whole genome shotgun (WGS) entry which is preliminary data.</text>
</comment>
<dbReference type="OrthoDB" id="4494726at2759"/>
<dbReference type="EMBL" id="JAEVHI010000007">
    <property type="protein sequence ID" value="KAG5287815.1"/>
    <property type="molecule type" value="Genomic_DNA"/>
</dbReference>
<evidence type="ECO:0000313" key="1">
    <source>
        <dbReference type="EMBL" id="KAG5287815.1"/>
    </source>
</evidence>
<evidence type="ECO:0000313" key="2">
    <source>
        <dbReference type="Proteomes" id="UP000670092"/>
    </source>
</evidence>
<name>A0A8H7Y8R8_AJECA</name>
<proteinExistence type="predicted"/>
<dbReference type="VEuPathDB" id="FungiDB:I7I52_11703"/>
<accession>A0A8H7Y8R8</accession>
<dbReference type="AlphaFoldDB" id="A0A8H7Y8R8"/>
<organism evidence="1 2">
    <name type="scientific">Ajellomyces capsulatus</name>
    <name type="common">Darling's disease fungus</name>
    <name type="synonym">Histoplasma capsulatum</name>
    <dbReference type="NCBI Taxonomy" id="5037"/>
    <lineage>
        <taxon>Eukaryota</taxon>
        <taxon>Fungi</taxon>
        <taxon>Dikarya</taxon>
        <taxon>Ascomycota</taxon>
        <taxon>Pezizomycotina</taxon>
        <taxon>Eurotiomycetes</taxon>
        <taxon>Eurotiomycetidae</taxon>
        <taxon>Onygenales</taxon>
        <taxon>Ajellomycetaceae</taxon>
        <taxon>Histoplasma</taxon>
    </lineage>
</organism>
<sequence length="140" mass="16658">MLSEQNKIFTLLHVIVNTETTTMYKDLFLRLFTLVKDVTGQNMIFHHLHDNELYTVVMDMNTKQMTDLKLAVNEIDPQQQEWKWQLRNLIIFCYIHFFQGIDHTIETSSTSSDLHHCMQSLLTCTSYSDYMELCRLMIDE</sequence>
<protein>
    <submittedName>
        <fullName evidence="1">Uncharacterized protein</fullName>
    </submittedName>
</protein>
<reference evidence="1 2" key="1">
    <citation type="submission" date="2021-01" db="EMBL/GenBank/DDBJ databases">
        <title>Chromosome-level genome assembly of a human fungal pathogen reveals clustering of transcriptionally co-regulated genes.</title>
        <authorList>
            <person name="Voorhies M."/>
            <person name="Cohen S."/>
            <person name="Shea T.P."/>
            <person name="Petrus S."/>
            <person name="Munoz J.F."/>
            <person name="Poplawski S."/>
            <person name="Goldman W.E."/>
            <person name="Michael T."/>
            <person name="Cuomo C.A."/>
            <person name="Sil A."/>
            <person name="Beyhan S."/>
        </authorList>
    </citation>
    <scope>NUCLEOTIDE SEQUENCE [LARGE SCALE GENOMIC DNA]</scope>
    <source>
        <strain evidence="1 2">G184AR</strain>
    </source>
</reference>
<gene>
    <name evidence="1" type="ORF">I7I52_11703</name>
</gene>
<dbReference type="Proteomes" id="UP000670092">
    <property type="component" value="Unassembled WGS sequence"/>
</dbReference>